<dbReference type="OrthoDB" id="9972657at2759"/>
<dbReference type="GO" id="GO:0005524">
    <property type="term" value="F:ATP binding"/>
    <property type="evidence" value="ECO:0007669"/>
    <property type="project" value="UniProtKB-KW"/>
</dbReference>
<dbReference type="SUPFAM" id="SSF52540">
    <property type="entry name" value="P-loop containing nucleoside triphosphate hydrolases"/>
    <property type="match status" value="1"/>
</dbReference>
<keyword evidence="5" id="KW-1185">Reference proteome</keyword>
<sequence>MALITISGYPSSGKTTRANQIFNFLEIKLQDPEYQGPNLKVVLLSDESLEIPRAAYNDSKSEKAARGALFTAIQRLIARDTLLIVDSLNYIKGFRYQVYCAAREMKLRVCTVYVVATPDLCREWNSKRGDGHAYDPDTIDNLIMRYEEPSSMVRWDSPMLTVMWEDTDIPGPQIWEAVTSGNIKPPNSGTLNVAKAPTDALHVLEQITASMVSAILAERSVSQSETLVSLTLPGSIKFQLTLPSRHITLSELQRCKRQFITVHKKAITLGTTEKGAVDWEENSIAHKFATYLEEHLRA</sequence>
<dbReference type="Gene3D" id="3.40.50.300">
    <property type="entry name" value="P-loop containing nucleotide triphosphate hydrolases"/>
    <property type="match status" value="1"/>
</dbReference>
<dbReference type="AlphaFoldDB" id="B0D0C8"/>
<dbReference type="GeneID" id="6072933"/>
<evidence type="ECO:0000256" key="3">
    <source>
        <dbReference type="ARBA" id="ARBA00025768"/>
    </source>
</evidence>
<dbReference type="PANTHER" id="PTHR12435">
    <property type="match status" value="1"/>
</dbReference>
<dbReference type="Proteomes" id="UP000001194">
    <property type="component" value="Unassembled WGS sequence"/>
</dbReference>
<keyword evidence="1" id="KW-0547">Nucleotide-binding</keyword>
<evidence type="ECO:0000313" key="5">
    <source>
        <dbReference type="Proteomes" id="UP000001194"/>
    </source>
</evidence>
<dbReference type="KEGG" id="lbc:LACBIDRAFT_313597"/>
<evidence type="ECO:0000313" key="4">
    <source>
        <dbReference type="EMBL" id="EDR11432.1"/>
    </source>
</evidence>
<dbReference type="InterPro" id="IPR027417">
    <property type="entry name" value="P-loop_NTPase"/>
</dbReference>
<dbReference type="InterPro" id="IPR013641">
    <property type="entry name" value="KTI12/PSTK"/>
</dbReference>
<keyword evidence="2" id="KW-0067">ATP-binding</keyword>
<dbReference type="EMBL" id="DS547095">
    <property type="protein sequence ID" value="EDR11432.1"/>
    <property type="molecule type" value="Genomic_DNA"/>
</dbReference>
<evidence type="ECO:0000256" key="1">
    <source>
        <dbReference type="ARBA" id="ARBA00022741"/>
    </source>
</evidence>
<accession>B0D0C8</accession>
<dbReference type="RefSeq" id="XP_001877329.1">
    <property type="nucleotide sequence ID" value="XM_001877294.1"/>
</dbReference>
<dbReference type="InParanoid" id="B0D0C8"/>
<reference evidence="4 5" key="1">
    <citation type="journal article" date="2008" name="Nature">
        <title>The genome of Laccaria bicolor provides insights into mycorrhizal symbiosis.</title>
        <authorList>
            <person name="Martin F."/>
            <person name="Aerts A."/>
            <person name="Ahren D."/>
            <person name="Brun A."/>
            <person name="Danchin E.G.J."/>
            <person name="Duchaussoy F."/>
            <person name="Gibon J."/>
            <person name="Kohler A."/>
            <person name="Lindquist E."/>
            <person name="Pereda V."/>
            <person name="Salamov A."/>
            <person name="Shapiro H.J."/>
            <person name="Wuyts J."/>
            <person name="Blaudez D."/>
            <person name="Buee M."/>
            <person name="Brokstein P."/>
            <person name="Canbaeck B."/>
            <person name="Cohen D."/>
            <person name="Courty P.E."/>
            <person name="Coutinho P.M."/>
            <person name="Delaruelle C."/>
            <person name="Detter J.C."/>
            <person name="Deveau A."/>
            <person name="DiFazio S."/>
            <person name="Duplessis S."/>
            <person name="Fraissinet-Tachet L."/>
            <person name="Lucic E."/>
            <person name="Frey-Klett P."/>
            <person name="Fourrey C."/>
            <person name="Feussner I."/>
            <person name="Gay G."/>
            <person name="Grimwood J."/>
            <person name="Hoegger P.J."/>
            <person name="Jain P."/>
            <person name="Kilaru S."/>
            <person name="Labbe J."/>
            <person name="Lin Y.C."/>
            <person name="Legue V."/>
            <person name="Le Tacon F."/>
            <person name="Marmeisse R."/>
            <person name="Melayah D."/>
            <person name="Montanini B."/>
            <person name="Muratet M."/>
            <person name="Nehls U."/>
            <person name="Niculita-Hirzel H."/>
            <person name="Oudot-Le Secq M.P."/>
            <person name="Peter M."/>
            <person name="Quesneville H."/>
            <person name="Rajashekar B."/>
            <person name="Reich M."/>
            <person name="Rouhier N."/>
            <person name="Schmutz J."/>
            <person name="Yin T."/>
            <person name="Chalot M."/>
            <person name="Henrissat B."/>
            <person name="Kuees U."/>
            <person name="Lucas S."/>
            <person name="Van de Peer Y."/>
            <person name="Podila G.K."/>
            <person name="Polle A."/>
            <person name="Pukkila P.J."/>
            <person name="Richardson P.M."/>
            <person name="Rouze P."/>
            <person name="Sanders I.R."/>
            <person name="Stajich J.E."/>
            <person name="Tunlid A."/>
            <person name="Tuskan G."/>
            <person name="Grigoriev I.V."/>
        </authorList>
    </citation>
    <scope>NUCLEOTIDE SEQUENCE [LARGE SCALE GENOMIC DNA]</scope>
    <source>
        <strain evidence="5">S238N-H82 / ATCC MYA-4686</strain>
    </source>
</reference>
<evidence type="ECO:0000256" key="2">
    <source>
        <dbReference type="ARBA" id="ARBA00022840"/>
    </source>
</evidence>
<dbReference type="FunCoup" id="B0D0C8">
    <property type="interactions" value="296"/>
</dbReference>
<protein>
    <submittedName>
        <fullName evidence="4">Predicted protein</fullName>
    </submittedName>
</protein>
<dbReference type="STRING" id="486041.B0D0C8"/>
<name>B0D0C8_LACBS</name>
<comment type="similarity">
    <text evidence="3">Belongs to the KTI12 family.</text>
</comment>
<proteinExistence type="inferred from homology"/>
<gene>
    <name evidence="4" type="ORF">LACBIDRAFT_313597</name>
</gene>
<organism evidence="5">
    <name type="scientific">Laccaria bicolor (strain S238N-H82 / ATCC MYA-4686)</name>
    <name type="common">Bicoloured deceiver</name>
    <name type="synonym">Laccaria laccata var. bicolor</name>
    <dbReference type="NCBI Taxonomy" id="486041"/>
    <lineage>
        <taxon>Eukaryota</taxon>
        <taxon>Fungi</taxon>
        <taxon>Dikarya</taxon>
        <taxon>Basidiomycota</taxon>
        <taxon>Agaricomycotina</taxon>
        <taxon>Agaricomycetes</taxon>
        <taxon>Agaricomycetidae</taxon>
        <taxon>Agaricales</taxon>
        <taxon>Agaricineae</taxon>
        <taxon>Hydnangiaceae</taxon>
        <taxon>Laccaria</taxon>
    </lineage>
</organism>
<dbReference type="HOGENOM" id="CLU_027147_1_1_1"/>
<dbReference type="Pfam" id="PF08433">
    <property type="entry name" value="KTI12"/>
    <property type="match status" value="1"/>
</dbReference>